<dbReference type="PANTHER" id="PTHR46797">
    <property type="entry name" value="HTH-TYPE TRANSCRIPTIONAL REGULATOR"/>
    <property type="match status" value="1"/>
</dbReference>
<evidence type="ECO:0000313" key="4">
    <source>
        <dbReference type="Proteomes" id="UP000028981"/>
    </source>
</evidence>
<sequence length="190" mass="20453">MSTESAPQLGPIIQAERKARHLTLEQLAARSGVSKSMLSQIERGEANPTFAVLWGLTQALQLDLSELVGGGVTQKQAETIEVVSLAHTPEIRSPKGDWTLRILSPPNLASQVEWYEVEIAAGKSLASSPHSAGTTEHLTAWTDGLSVISGGNRQKLANGETARYRADLPHEIVNEATAPARALMVVHYRS</sequence>
<dbReference type="CDD" id="cd00093">
    <property type="entry name" value="HTH_XRE"/>
    <property type="match status" value="1"/>
</dbReference>
<dbReference type="AlphaFoldDB" id="A0A087LWD6"/>
<reference evidence="3 4" key="1">
    <citation type="submission" date="2014-08" db="EMBL/GenBank/DDBJ databases">
        <authorList>
            <person name="Hassan Y.I."/>
            <person name="Lepp D."/>
            <person name="Zhou T."/>
        </authorList>
    </citation>
    <scope>NUCLEOTIDE SEQUENCE [LARGE SCALE GENOMIC DNA]</scope>
    <source>
        <strain evidence="3 4">IFO13584</strain>
    </source>
</reference>
<dbReference type="GO" id="GO:0003677">
    <property type="term" value="F:DNA binding"/>
    <property type="evidence" value="ECO:0007669"/>
    <property type="project" value="UniProtKB-KW"/>
</dbReference>
<dbReference type="PROSITE" id="PS50943">
    <property type="entry name" value="HTH_CROC1"/>
    <property type="match status" value="1"/>
</dbReference>
<evidence type="ECO:0000259" key="2">
    <source>
        <dbReference type="PROSITE" id="PS50943"/>
    </source>
</evidence>
<dbReference type="OrthoDB" id="189170at2"/>
<dbReference type="InterPro" id="IPR050807">
    <property type="entry name" value="TransReg_Diox_bact_type"/>
</dbReference>
<dbReference type="PANTHER" id="PTHR46797:SF1">
    <property type="entry name" value="METHYLPHOSPHONATE SYNTHASE"/>
    <property type="match status" value="1"/>
</dbReference>
<dbReference type="CDD" id="cd02209">
    <property type="entry name" value="cupin_XRE_C"/>
    <property type="match status" value="1"/>
</dbReference>
<keyword evidence="4" id="KW-1185">Reference proteome</keyword>
<dbReference type="RefSeq" id="WP_035087155.1">
    <property type="nucleotide sequence ID" value="NZ_JQGC01000033.1"/>
</dbReference>
<evidence type="ECO:0000313" key="3">
    <source>
        <dbReference type="EMBL" id="KFL28939.1"/>
    </source>
</evidence>
<protein>
    <submittedName>
        <fullName evidence="3">Transcriptional regulator</fullName>
    </submittedName>
</protein>
<dbReference type="Pfam" id="PF01381">
    <property type="entry name" value="HTH_3"/>
    <property type="match status" value="1"/>
</dbReference>
<accession>A0A087LWD6</accession>
<dbReference type="GO" id="GO:0003700">
    <property type="term" value="F:DNA-binding transcription factor activity"/>
    <property type="evidence" value="ECO:0007669"/>
    <property type="project" value="TreeGrafter"/>
</dbReference>
<feature type="domain" description="HTH cro/C1-type" evidence="2">
    <location>
        <begin position="13"/>
        <end position="67"/>
    </location>
</feature>
<dbReference type="SMART" id="SM00530">
    <property type="entry name" value="HTH_XRE"/>
    <property type="match status" value="1"/>
</dbReference>
<dbReference type="STRING" id="46914.JP75_23330"/>
<gene>
    <name evidence="3" type="ORF">JP75_23330</name>
</gene>
<comment type="caution">
    <text evidence="3">The sequence shown here is derived from an EMBL/GenBank/DDBJ whole genome shotgun (WGS) entry which is preliminary data.</text>
</comment>
<dbReference type="InterPro" id="IPR010982">
    <property type="entry name" value="Lambda_DNA-bd_dom_sf"/>
</dbReference>
<dbReference type="InterPro" id="IPR001387">
    <property type="entry name" value="Cro/C1-type_HTH"/>
</dbReference>
<dbReference type="Proteomes" id="UP000028981">
    <property type="component" value="Unassembled WGS sequence"/>
</dbReference>
<organism evidence="3 4">
    <name type="scientific">Devosia riboflavina</name>
    <dbReference type="NCBI Taxonomy" id="46914"/>
    <lineage>
        <taxon>Bacteria</taxon>
        <taxon>Pseudomonadati</taxon>
        <taxon>Pseudomonadota</taxon>
        <taxon>Alphaproteobacteria</taxon>
        <taxon>Hyphomicrobiales</taxon>
        <taxon>Devosiaceae</taxon>
        <taxon>Devosia</taxon>
    </lineage>
</organism>
<name>A0A087LWD6_9HYPH</name>
<keyword evidence="1" id="KW-0238">DNA-binding</keyword>
<evidence type="ECO:0000256" key="1">
    <source>
        <dbReference type="ARBA" id="ARBA00023125"/>
    </source>
</evidence>
<dbReference type="SUPFAM" id="SSF47413">
    <property type="entry name" value="lambda repressor-like DNA-binding domains"/>
    <property type="match status" value="1"/>
</dbReference>
<dbReference type="SUPFAM" id="SSF51182">
    <property type="entry name" value="RmlC-like cupins"/>
    <property type="match status" value="1"/>
</dbReference>
<dbReference type="InterPro" id="IPR011051">
    <property type="entry name" value="RmlC_Cupin_sf"/>
</dbReference>
<dbReference type="Gene3D" id="2.60.120.10">
    <property type="entry name" value="Jelly Rolls"/>
    <property type="match status" value="1"/>
</dbReference>
<dbReference type="InterPro" id="IPR014710">
    <property type="entry name" value="RmlC-like_jellyroll"/>
</dbReference>
<dbReference type="EMBL" id="JQGC01000033">
    <property type="protein sequence ID" value="KFL28939.1"/>
    <property type="molecule type" value="Genomic_DNA"/>
</dbReference>
<dbReference type="GO" id="GO:0005829">
    <property type="term" value="C:cytosol"/>
    <property type="evidence" value="ECO:0007669"/>
    <property type="project" value="TreeGrafter"/>
</dbReference>
<dbReference type="Gene3D" id="1.10.260.40">
    <property type="entry name" value="lambda repressor-like DNA-binding domains"/>
    <property type="match status" value="1"/>
</dbReference>
<proteinExistence type="predicted"/>